<evidence type="ECO:0000259" key="10">
    <source>
        <dbReference type="Pfam" id="PF16363"/>
    </source>
</evidence>
<sequence length="423" mass="47651">MRVATFPTADKEKLFIPCTKATISRKQSFVKAQAANMSTSDGATGSKQARLVSNHNSKDLNGTTSGGDAVNARDKVALITGITGQDGSYLAEFLLKKNYEVHGIIRRASTFNTTRIEHLYADPKAHKGGRMKLHYGDMTDSSSLVKIINMVKPTEIYNLAAQSHVKVSFDLSEYTAEVDAVGTLRILDAIRTCGMEKSVKFYQASTSELYGKVVETPQNEQTPFYPRSPYACAKMYGFWIVINYREAYDMFACNGILFNHESPRRGENFVTRKITRSVAKILLNQMEYFELGNLDSKRDWGHASDYVEAMWMMLQRDAPADFVIATGETHSVREFVEAAFKHIGREITWRGKGVEEVGVERNTDIVRVRINPKYFRPTEVDLLQGDASKAKRELNWTPKVSFLELVSDMMNADIELMKKNPIA</sequence>
<evidence type="ECO:0000256" key="9">
    <source>
        <dbReference type="ARBA" id="ARBA00071431"/>
    </source>
</evidence>
<evidence type="ECO:0000256" key="7">
    <source>
        <dbReference type="ARBA" id="ARBA00031085"/>
    </source>
</evidence>
<dbReference type="KEGG" id="dvi:6629220"/>
<comment type="similarity">
    <text evidence="3">Belongs to the NAD(P)-dependent epimerase/dehydratase family. GDP-mannose 4,6-dehydratase subfamily.</text>
</comment>
<comment type="pathway">
    <text evidence="2">Nucleotide-sugar biosynthesis; GDP-L-fucose biosynthesis via de novo pathway; GDP-L-fucose from GDP-alpha-D-mannose: step 1/2.</text>
</comment>
<evidence type="ECO:0000256" key="4">
    <source>
        <dbReference type="ARBA" id="ARBA00011989"/>
    </source>
</evidence>
<dbReference type="FunFam" id="3.40.50.720:FF:001053">
    <property type="entry name" value="GDP-mannose 4,6 dehydratase"/>
    <property type="match status" value="1"/>
</dbReference>
<evidence type="ECO:0000256" key="8">
    <source>
        <dbReference type="ARBA" id="ARBA00050823"/>
    </source>
</evidence>
<dbReference type="InterPro" id="IPR036291">
    <property type="entry name" value="NAD(P)-bd_dom_sf"/>
</dbReference>
<evidence type="ECO:0000256" key="5">
    <source>
        <dbReference type="ARBA" id="ARBA00022857"/>
    </source>
</evidence>
<dbReference type="InterPro" id="IPR016040">
    <property type="entry name" value="NAD(P)-bd_dom"/>
</dbReference>
<dbReference type="SUPFAM" id="SSF51735">
    <property type="entry name" value="NAD(P)-binding Rossmann-fold domains"/>
    <property type="match status" value="1"/>
</dbReference>
<dbReference type="GO" id="GO:0008446">
    <property type="term" value="F:GDP-mannose 4,6-dehydratase activity"/>
    <property type="evidence" value="ECO:0007669"/>
    <property type="project" value="UniProtKB-EC"/>
</dbReference>
<dbReference type="GO" id="GO:0042351">
    <property type="term" value="P:'de novo' GDP-L-fucose biosynthetic process"/>
    <property type="evidence" value="ECO:0007669"/>
    <property type="project" value="UniProtKB-UniPathway"/>
</dbReference>
<comment type="catalytic activity">
    <reaction evidence="8">
        <text>GDP-alpha-D-mannose = GDP-4-dehydro-alpha-D-rhamnose + H2O</text>
        <dbReference type="Rhea" id="RHEA:23820"/>
        <dbReference type="ChEBI" id="CHEBI:15377"/>
        <dbReference type="ChEBI" id="CHEBI:57527"/>
        <dbReference type="ChEBI" id="CHEBI:57964"/>
        <dbReference type="EC" id="4.2.1.47"/>
    </reaction>
    <physiologicalReaction direction="left-to-right" evidence="8">
        <dbReference type="Rhea" id="RHEA:23821"/>
    </physiologicalReaction>
</comment>
<keyword evidence="6 11" id="KW-0456">Lyase</keyword>
<dbReference type="STRING" id="7244.B4LUA8"/>
<evidence type="ECO:0000313" key="12">
    <source>
        <dbReference type="Proteomes" id="UP000008792"/>
    </source>
</evidence>
<reference evidence="11 12" key="1">
    <citation type="journal article" date="2007" name="Nature">
        <title>Evolution of genes and genomes on the Drosophila phylogeny.</title>
        <authorList>
            <consortium name="Drosophila 12 Genomes Consortium"/>
            <person name="Clark A.G."/>
            <person name="Eisen M.B."/>
            <person name="Smith D.R."/>
            <person name="Bergman C.M."/>
            <person name="Oliver B."/>
            <person name="Markow T.A."/>
            <person name="Kaufman T.C."/>
            <person name="Kellis M."/>
            <person name="Gelbart W."/>
            <person name="Iyer V.N."/>
            <person name="Pollard D.A."/>
            <person name="Sackton T.B."/>
            <person name="Larracuente A.M."/>
            <person name="Singh N.D."/>
            <person name="Abad J.P."/>
            <person name="Abt D.N."/>
            <person name="Adryan B."/>
            <person name="Aguade M."/>
            <person name="Akashi H."/>
            <person name="Anderson W.W."/>
            <person name="Aquadro C.F."/>
            <person name="Ardell D.H."/>
            <person name="Arguello R."/>
            <person name="Artieri C.G."/>
            <person name="Barbash D.A."/>
            <person name="Barker D."/>
            <person name="Barsanti P."/>
            <person name="Batterham P."/>
            <person name="Batzoglou S."/>
            <person name="Begun D."/>
            <person name="Bhutkar A."/>
            <person name="Blanco E."/>
            <person name="Bosak S.A."/>
            <person name="Bradley R.K."/>
            <person name="Brand A.D."/>
            <person name="Brent M.R."/>
            <person name="Brooks A.N."/>
            <person name="Brown R.H."/>
            <person name="Butlin R.K."/>
            <person name="Caggese C."/>
            <person name="Calvi B.R."/>
            <person name="Bernardo de Carvalho A."/>
            <person name="Caspi A."/>
            <person name="Castrezana S."/>
            <person name="Celniker S.E."/>
            <person name="Chang J.L."/>
            <person name="Chapple C."/>
            <person name="Chatterji S."/>
            <person name="Chinwalla A."/>
            <person name="Civetta A."/>
            <person name="Clifton S.W."/>
            <person name="Comeron J.M."/>
            <person name="Costello J.C."/>
            <person name="Coyne J.A."/>
            <person name="Daub J."/>
            <person name="David R.G."/>
            <person name="Delcher A.L."/>
            <person name="Delehaunty K."/>
            <person name="Do C.B."/>
            <person name="Ebling H."/>
            <person name="Edwards K."/>
            <person name="Eickbush T."/>
            <person name="Evans J.D."/>
            <person name="Filipski A."/>
            <person name="Findeiss S."/>
            <person name="Freyhult E."/>
            <person name="Fulton L."/>
            <person name="Fulton R."/>
            <person name="Garcia A.C."/>
            <person name="Gardiner A."/>
            <person name="Garfield D.A."/>
            <person name="Garvin B.E."/>
            <person name="Gibson G."/>
            <person name="Gilbert D."/>
            <person name="Gnerre S."/>
            <person name="Godfrey J."/>
            <person name="Good R."/>
            <person name="Gotea V."/>
            <person name="Gravely B."/>
            <person name="Greenberg A.J."/>
            <person name="Griffiths-Jones S."/>
            <person name="Gross S."/>
            <person name="Guigo R."/>
            <person name="Gustafson E.A."/>
            <person name="Haerty W."/>
            <person name="Hahn M.W."/>
            <person name="Halligan D.L."/>
            <person name="Halpern A.L."/>
            <person name="Halter G.M."/>
            <person name="Han M.V."/>
            <person name="Heger A."/>
            <person name="Hillier L."/>
            <person name="Hinrichs A.S."/>
            <person name="Holmes I."/>
            <person name="Hoskins R.A."/>
            <person name="Hubisz M.J."/>
            <person name="Hultmark D."/>
            <person name="Huntley M.A."/>
            <person name="Jaffe D.B."/>
            <person name="Jagadeeshan S."/>
            <person name="Jeck W.R."/>
            <person name="Johnson J."/>
            <person name="Jones C.D."/>
            <person name="Jordan W.C."/>
            <person name="Karpen G.H."/>
            <person name="Kataoka E."/>
            <person name="Keightley P.D."/>
            <person name="Kheradpour P."/>
            <person name="Kirkness E.F."/>
            <person name="Koerich L.B."/>
            <person name="Kristiansen K."/>
            <person name="Kudrna D."/>
            <person name="Kulathinal R.J."/>
            <person name="Kumar S."/>
            <person name="Kwok R."/>
            <person name="Lander E."/>
            <person name="Langley C.H."/>
            <person name="Lapoint R."/>
            <person name="Lazzaro B.P."/>
            <person name="Lee S.J."/>
            <person name="Levesque L."/>
            <person name="Li R."/>
            <person name="Lin C.F."/>
            <person name="Lin M.F."/>
            <person name="Lindblad-Toh K."/>
            <person name="Llopart A."/>
            <person name="Long M."/>
            <person name="Low L."/>
            <person name="Lozovsky E."/>
            <person name="Lu J."/>
            <person name="Luo M."/>
            <person name="Machado C.A."/>
            <person name="Makalowski W."/>
            <person name="Marzo M."/>
            <person name="Matsuda M."/>
            <person name="Matzkin L."/>
            <person name="McAllister B."/>
            <person name="McBride C.S."/>
            <person name="McKernan B."/>
            <person name="McKernan K."/>
            <person name="Mendez-Lago M."/>
            <person name="Minx P."/>
            <person name="Mollenhauer M.U."/>
            <person name="Montooth K."/>
            <person name="Mount S.M."/>
            <person name="Mu X."/>
            <person name="Myers E."/>
            <person name="Negre B."/>
            <person name="Newfeld S."/>
            <person name="Nielsen R."/>
            <person name="Noor M.A."/>
            <person name="O'Grady P."/>
            <person name="Pachter L."/>
            <person name="Papaceit M."/>
            <person name="Parisi M.J."/>
            <person name="Parisi M."/>
            <person name="Parts L."/>
            <person name="Pedersen J.S."/>
            <person name="Pesole G."/>
            <person name="Phillippy A.M."/>
            <person name="Ponting C.P."/>
            <person name="Pop M."/>
            <person name="Porcelli D."/>
            <person name="Powell J.R."/>
            <person name="Prohaska S."/>
            <person name="Pruitt K."/>
            <person name="Puig M."/>
            <person name="Quesneville H."/>
            <person name="Ram K.R."/>
            <person name="Rand D."/>
            <person name="Rasmussen M.D."/>
            <person name="Reed L.K."/>
            <person name="Reenan R."/>
            <person name="Reily A."/>
            <person name="Remington K.A."/>
            <person name="Rieger T.T."/>
            <person name="Ritchie M.G."/>
            <person name="Robin C."/>
            <person name="Rogers Y.H."/>
            <person name="Rohde C."/>
            <person name="Rozas J."/>
            <person name="Rubenfield M.J."/>
            <person name="Ruiz A."/>
            <person name="Russo S."/>
            <person name="Salzberg S.L."/>
            <person name="Sanchez-Gracia A."/>
            <person name="Saranga D.J."/>
            <person name="Sato H."/>
            <person name="Schaeffer S.W."/>
            <person name="Schatz M.C."/>
            <person name="Schlenke T."/>
            <person name="Schwartz R."/>
            <person name="Segarra C."/>
            <person name="Singh R.S."/>
            <person name="Sirot L."/>
            <person name="Sirota M."/>
            <person name="Sisneros N.B."/>
            <person name="Smith C.D."/>
            <person name="Smith T.F."/>
            <person name="Spieth J."/>
            <person name="Stage D.E."/>
            <person name="Stark A."/>
            <person name="Stephan W."/>
            <person name="Strausberg R.L."/>
            <person name="Strempel S."/>
            <person name="Sturgill D."/>
            <person name="Sutton G."/>
            <person name="Sutton G.G."/>
            <person name="Tao W."/>
            <person name="Teichmann S."/>
            <person name="Tobari Y.N."/>
            <person name="Tomimura Y."/>
            <person name="Tsolas J.M."/>
            <person name="Valente V.L."/>
            <person name="Venter E."/>
            <person name="Venter J.C."/>
            <person name="Vicario S."/>
            <person name="Vieira F.G."/>
            <person name="Vilella A.J."/>
            <person name="Villasante A."/>
            <person name="Walenz B."/>
            <person name="Wang J."/>
            <person name="Wasserman M."/>
            <person name="Watts T."/>
            <person name="Wilson D."/>
            <person name="Wilson R.K."/>
            <person name="Wing R.A."/>
            <person name="Wolfner M.F."/>
            <person name="Wong A."/>
            <person name="Wong G.K."/>
            <person name="Wu C.I."/>
            <person name="Wu G."/>
            <person name="Yamamoto D."/>
            <person name="Yang H.P."/>
            <person name="Yang S.P."/>
            <person name="Yorke J.A."/>
            <person name="Yoshida K."/>
            <person name="Zdobnov E."/>
            <person name="Zhang P."/>
            <person name="Zhang Y."/>
            <person name="Zimin A.V."/>
            <person name="Baldwin J."/>
            <person name="Abdouelleil A."/>
            <person name="Abdulkadir J."/>
            <person name="Abebe A."/>
            <person name="Abera B."/>
            <person name="Abreu J."/>
            <person name="Acer S.C."/>
            <person name="Aftuck L."/>
            <person name="Alexander A."/>
            <person name="An P."/>
            <person name="Anderson E."/>
            <person name="Anderson S."/>
            <person name="Arachi H."/>
            <person name="Azer M."/>
            <person name="Bachantsang P."/>
            <person name="Barry A."/>
            <person name="Bayul T."/>
            <person name="Berlin A."/>
            <person name="Bessette D."/>
            <person name="Bloom T."/>
            <person name="Blye J."/>
            <person name="Boguslavskiy L."/>
            <person name="Bonnet C."/>
            <person name="Boukhgalter B."/>
            <person name="Bourzgui I."/>
            <person name="Brown A."/>
            <person name="Cahill P."/>
            <person name="Channer S."/>
            <person name="Cheshatsang Y."/>
            <person name="Chuda L."/>
            <person name="Citroen M."/>
            <person name="Collymore A."/>
            <person name="Cooke P."/>
            <person name="Costello M."/>
            <person name="D'Aco K."/>
            <person name="Daza R."/>
            <person name="De Haan G."/>
            <person name="DeGray S."/>
            <person name="DeMaso C."/>
            <person name="Dhargay N."/>
            <person name="Dooley K."/>
            <person name="Dooley E."/>
            <person name="Doricent M."/>
            <person name="Dorje P."/>
            <person name="Dorjee K."/>
            <person name="Dupes A."/>
            <person name="Elong R."/>
            <person name="Falk J."/>
            <person name="Farina A."/>
            <person name="Faro S."/>
            <person name="Ferguson D."/>
            <person name="Fisher S."/>
            <person name="Foley C.D."/>
            <person name="Franke A."/>
            <person name="Friedrich D."/>
            <person name="Gadbois L."/>
            <person name="Gearin G."/>
            <person name="Gearin C.R."/>
            <person name="Giannoukos G."/>
            <person name="Goode T."/>
            <person name="Graham J."/>
            <person name="Grandbois E."/>
            <person name="Grewal S."/>
            <person name="Gyaltsen K."/>
            <person name="Hafez N."/>
            <person name="Hagos B."/>
            <person name="Hall J."/>
            <person name="Henson C."/>
            <person name="Hollinger A."/>
            <person name="Honan T."/>
            <person name="Huard M.D."/>
            <person name="Hughes L."/>
            <person name="Hurhula B."/>
            <person name="Husby M.E."/>
            <person name="Kamat A."/>
            <person name="Kanga B."/>
            <person name="Kashin S."/>
            <person name="Khazanovich D."/>
            <person name="Kisner P."/>
            <person name="Lance K."/>
            <person name="Lara M."/>
            <person name="Lee W."/>
            <person name="Lennon N."/>
            <person name="Letendre F."/>
            <person name="LeVine R."/>
            <person name="Lipovsky A."/>
            <person name="Liu X."/>
            <person name="Liu J."/>
            <person name="Liu S."/>
            <person name="Lokyitsang T."/>
            <person name="Lokyitsang Y."/>
            <person name="Lubonja R."/>
            <person name="Lui A."/>
            <person name="MacDonald P."/>
            <person name="Magnisalis V."/>
            <person name="Maru K."/>
            <person name="Matthews C."/>
            <person name="McCusker W."/>
            <person name="McDonough S."/>
            <person name="Mehta T."/>
            <person name="Meldrim J."/>
            <person name="Meneus L."/>
            <person name="Mihai O."/>
            <person name="Mihalev A."/>
            <person name="Mihova T."/>
            <person name="Mittelman R."/>
            <person name="Mlenga V."/>
            <person name="Montmayeur A."/>
            <person name="Mulrain L."/>
            <person name="Navidi A."/>
            <person name="Naylor J."/>
            <person name="Negash T."/>
            <person name="Nguyen T."/>
            <person name="Nguyen N."/>
            <person name="Nicol R."/>
            <person name="Norbu C."/>
            <person name="Norbu N."/>
            <person name="Novod N."/>
            <person name="O'Neill B."/>
            <person name="Osman S."/>
            <person name="Markiewicz E."/>
            <person name="Oyono O.L."/>
            <person name="Patti C."/>
            <person name="Phunkhang P."/>
            <person name="Pierre F."/>
            <person name="Priest M."/>
            <person name="Raghuraman S."/>
            <person name="Rege F."/>
            <person name="Reyes R."/>
            <person name="Rise C."/>
            <person name="Rogov P."/>
            <person name="Ross K."/>
            <person name="Ryan E."/>
            <person name="Settipalli S."/>
            <person name="Shea T."/>
            <person name="Sherpa N."/>
            <person name="Shi L."/>
            <person name="Shih D."/>
            <person name="Sparrow T."/>
            <person name="Spaulding J."/>
            <person name="Stalker J."/>
            <person name="Stange-Thomann N."/>
            <person name="Stavropoulos S."/>
            <person name="Stone C."/>
            <person name="Strader C."/>
            <person name="Tesfaye S."/>
            <person name="Thomson T."/>
            <person name="Thoulutsang Y."/>
            <person name="Thoulutsang D."/>
            <person name="Topham K."/>
            <person name="Topping I."/>
            <person name="Tsamla T."/>
            <person name="Vassiliev H."/>
            <person name="Vo A."/>
            <person name="Wangchuk T."/>
            <person name="Wangdi T."/>
            <person name="Weiand M."/>
            <person name="Wilkinson J."/>
            <person name="Wilson A."/>
            <person name="Yadav S."/>
            <person name="Young G."/>
            <person name="Yu Q."/>
            <person name="Zembek L."/>
            <person name="Zhong D."/>
            <person name="Zimmer A."/>
            <person name="Zwirko Z."/>
            <person name="Jaffe D.B."/>
            <person name="Alvarez P."/>
            <person name="Brockman W."/>
            <person name="Butler J."/>
            <person name="Chin C."/>
            <person name="Gnerre S."/>
            <person name="Grabherr M."/>
            <person name="Kleber M."/>
            <person name="Mauceli E."/>
            <person name="MacCallum I."/>
        </authorList>
    </citation>
    <scope>NUCLEOTIDE SEQUENCE [LARGE SCALE GENOMIC DNA]</scope>
    <source>
        <strain evidence="12">Tucson 15010-1051.87</strain>
    </source>
</reference>
<dbReference type="NCBIfam" id="TIGR01472">
    <property type="entry name" value="gmd"/>
    <property type="match status" value="1"/>
</dbReference>
<dbReference type="eggNOG" id="KOG1372">
    <property type="taxonomic scope" value="Eukaryota"/>
</dbReference>
<dbReference type="PANTHER" id="PTHR43715">
    <property type="entry name" value="GDP-MANNOSE 4,6-DEHYDRATASE"/>
    <property type="match status" value="1"/>
</dbReference>
<evidence type="ECO:0000256" key="6">
    <source>
        <dbReference type="ARBA" id="ARBA00023239"/>
    </source>
</evidence>
<dbReference type="PANTHER" id="PTHR43715:SF1">
    <property type="entry name" value="GDP-MANNOSE 4,6 DEHYDRATASE"/>
    <property type="match status" value="1"/>
</dbReference>
<gene>
    <name evidence="11" type="primary">Dvir\GJ24378</name>
    <name evidence="11" type="ORF">Dvir_GJ24378</name>
</gene>
<dbReference type="HAMAP" id="MF_00955">
    <property type="entry name" value="GDP_Man_dehydratase"/>
    <property type="match status" value="1"/>
</dbReference>
<dbReference type="UniPathway" id="UPA00128">
    <property type="reaction ID" value="UER00190"/>
</dbReference>
<dbReference type="EC" id="4.2.1.47" evidence="4"/>
<organism evidence="11 12">
    <name type="scientific">Drosophila virilis</name>
    <name type="common">Fruit fly</name>
    <dbReference type="NCBI Taxonomy" id="7244"/>
    <lineage>
        <taxon>Eukaryota</taxon>
        <taxon>Metazoa</taxon>
        <taxon>Ecdysozoa</taxon>
        <taxon>Arthropoda</taxon>
        <taxon>Hexapoda</taxon>
        <taxon>Insecta</taxon>
        <taxon>Pterygota</taxon>
        <taxon>Neoptera</taxon>
        <taxon>Endopterygota</taxon>
        <taxon>Diptera</taxon>
        <taxon>Brachycera</taxon>
        <taxon>Muscomorpha</taxon>
        <taxon>Ephydroidea</taxon>
        <taxon>Drosophilidae</taxon>
        <taxon>Drosophila</taxon>
    </lineage>
</organism>
<evidence type="ECO:0000256" key="1">
    <source>
        <dbReference type="ARBA" id="ARBA00001937"/>
    </source>
</evidence>
<accession>B4LUA8</accession>
<dbReference type="EMBL" id="CH940649">
    <property type="protein sequence ID" value="EDW64095.2"/>
    <property type="molecule type" value="Genomic_DNA"/>
</dbReference>
<keyword evidence="5" id="KW-0521">NADP</keyword>
<dbReference type="InParanoid" id="B4LUA8"/>
<dbReference type="OrthoDB" id="10253554at2759"/>
<name>B4LUA8_DROVI</name>
<comment type="cofactor">
    <cofactor evidence="1">
        <name>NADP(+)</name>
        <dbReference type="ChEBI" id="CHEBI:58349"/>
    </cofactor>
</comment>
<evidence type="ECO:0000256" key="3">
    <source>
        <dbReference type="ARBA" id="ARBA00009263"/>
    </source>
</evidence>
<dbReference type="SMR" id="B4LUA8"/>
<dbReference type="Proteomes" id="UP000008792">
    <property type="component" value="Unassembled WGS sequence"/>
</dbReference>
<evidence type="ECO:0000256" key="2">
    <source>
        <dbReference type="ARBA" id="ARBA00004912"/>
    </source>
</evidence>
<dbReference type="CDD" id="cd05260">
    <property type="entry name" value="GDP_MD_SDR_e"/>
    <property type="match status" value="1"/>
</dbReference>
<evidence type="ECO:0000313" key="11">
    <source>
        <dbReference type="EMBL" id="EDW64095.2"/>
    </source>
</evidence>
<dbReference type="Gene3D" id="3.90.25.10">
    <property type="entry name" value="UDP-galactose 4-epimerase, domain 1"/>
    <property type="match status" value="1"/>
</dbReference>
<proteinExistence type="inferred from homology"/>
<dbReference type="FunCoup" id="B4LUA8">
    <property type="interactions" value="542"/>
</dbReference>
<dbReference type="Gene3D" id="3.40.50.720">
    <property type="entry name" value="NAD(P)-binding Rossmann-like Domain"/>
    <property type="match status" value="1"/>
</dbReference>
<dbReference type="AlphaFoldDB" id="B4LUA8"/>
<protein>
    <recommendedName>
        <fullName evidence="9">GDP-mannose 4,6 dehydratase</fullName>
        <ecNumber evidence="4">4.2.1.47</ecNumber>
    </recommendedName>
    <alternativeName>
        <fullName evidence="7">GDP-D-mannose dehydratase</fullName>
    </alternativeName>
</protein>
<dbReference type="InterPro" id="IPR006368">
    <property type="entry name" value="GDP_Man_deHydtase"/>
</dbReference>
<keyword evidence="12" id="KW-1185">Reference proteome</keyword>
<feature type="domain" description="NAD(P)-binding" evidence="10">
    <location>
        <begin position="78"/>
        <end position="409"/>
    </location>
</feature>
<dbReference type="Pfam" id="PF16363">
    <property type="entry name" value="GDP_Man_Dehyd"/>
    <property type="match status" value="1"/>
</dbReference>
<dbReference type="HOGENOM" id="CLU_007383_14_0_1"/>